<dbReference type="CDD" id="cd07033">
    <property type="entry name" value="TPP_PYR_DXS_TK_like"/>
    <property type="match status" value="1"/>
</dbReference>
<evidence type="ECO:0000256" key="8">
    <source>
        <dbReference type="ARBA" id="ARBA00023052"/>
    </source>
</evidence>
<evidence type="ECO:0000256" key="7">
    <source>
        <dbReference type="ARBA" id="ARBA00022977"/>
    </source>
</evidence>
<dbReference type="GO" id="GO:0030976">
    <property type="term" value="F:thiamine pyrophosphate binding"/>
    <property type="evidence" value="ECO:0007669"/>
    <property type="project" value="UniProtKB-UniRule"/>
</dbReference>
<evidence type="ECO:0000259" key="12">
    <source>
        <dbReference type="SMART" id="SM00861"/>
    </source>
</evidence>
<dbReference type="FunFam" id="3.40.50.920:FF:000002">
    <property type="entry name" value="1-deoxy-D-xylulose-5-phosphate synthase"/>
    <property type="match status" value="1"/>
</dbReference>
<evidence type="ECO:0000256" key="5">
    <source>
        <dbReference type="ARBA" id="ARBA00022723"/>
    </source>
</evidence>
<dbReference type="PANTHER" id="PTHR43322:SF5">
    <property type="entry name" value="1-DEOXY-D-XYLULOSE-5-PHOSPHATE SYNTHASE, CHLOROPLASTIC"/>
    <property type="match status" value="1"/>
</dbReference>
<evidence type="ECO:0000256" key="3">
    <source>
        <dbReference type="ARBA" id="ARBA00011738"/>
    </source>
</evidence>
<dbReference type="SUPFAM" id="SSF52518">
    <property type="entry name" value="Thiamin diphosphate-binding fold (THDP-binding)"/>
    <property type="match status" value="2"/>
</dbReference>
<dbReference type="Proteomes" id="UP000286801">
    <property type="component" value="Unassembled WGS sequence"/>
</dbReference>
<feature type="binding site" evidence="11">
    <location>
        <position position="146"/>
    </location>
    <ligand>
        <name>Mg(2+)</name>
        <dbReference type="ChEBI" id="CHEBI:18420"/>
    </ligand>
</feature>
<dbReference type="EMBL" id="QNZK01000245">
    <property type="protein sequence ID" value="RTZ83942.1"/>
    <property type="molecule type" value="Genomic_DNA"/>
</dbReference>
<evidence type="ECO:0000313" key="13">
    <source>
        <dbReference type="EMBL" id="RTZ80236.1"/>
    </source>
</evidence>
<keyword evidence="4 11" id="KW-0808">Transferase</keyword>
<dbReference type="InterPro" id="IPR009014">
    <property type="entry name" value="Transketo_C/PFOR_II"/>
</dbReference>
<dbReference type="Gene3D" id="3.40.50.970">
    <property type="match status" value="2"/>
</dbReference>
<dbReference type="InterPro" id="IPR033248">
    <property type="entry name" value="Transketolase_C"/>
</dbReference>
<dbReference type="NCBIfam" id="NF003933">
    <property type="entry name" value="PRK05444.2-2"/>
    <property type="match status" value="1"/>
</dbReference>
<gene>
    <name evidence="11 13" type="primary">dxs</name>
    <name evidence="14" type="ORF">DSY96_07145</name>
    <name evidence="13" type="ORF">DSY97_03840</name>
</gene>
<feature type="binding site" evidence="11">
    <location>
        <position position="175"/>
    </location>
    <ligand>
        <name>Mg(2+)</name>
        <dbReference type="ChEBI" id="CHEBI:18420"/>
    </ligand>
</feature>
<name>A0A432G9U7_9DELT</name>
<dbReference type="Pfam" id="PF02779">
    <property type="entry name" value="Transket_pyr"/>
    <property type="match status" value="1"/>
</dbReference>
<evidence type="ECO:0000256" key="4">
    <source>
        <dbReference type="ARBA" id="ARBA00022679"/>
    </source>
</evidence>
<feature type="binding site" evidence="11">
    <location>
        <position position="372"/>
    </location>
    <ligand>
        <name>thiamine diphosphate</name>
        <dbReference type="ChEBI" id="CHEBI:58937"/>
    </ligand>
</feature>
<dbReference type="GO" id="GO:0000287">
    <property type="term" value="F:magnesium ion binding"/>
    <property type="evidence" value="ECO:0007669"/>
    <property type="project" value="UniProtKB-UniRule"/>
</dbReference>
<feature type="binding site" evidence="11">
    <location>
        <position position="74"/>
    </location>
    <ligand>
        <name>thiamine diphosphate</name>
        <dbReference type="ChEBI" id="CHEBI:58937"/>
    </ligand>
</feature>
<feature type="binding site" evidence="11">
    <location>
        <position position="175"/>
    </location>
    <ligand>
        <name>thiamine diphosphate</name>
        <dbReference type="ChEBI" id="CHEBI:58937"/>
    </ligand>
</feature>
<comment type="catalytic activity">
    <reaction evidence="11">
        <text>D-glyceraldehyde 3-phosphate + pyruvate + H(+) = 1-deoxy-D-xylulose 5-phosphate + CO2</text>
        <dbReference type="Rhea" id="RHEA:12605"/>
        <dbReference type="ChEBI" id="CHEBI:15361"/>
        <dbReference type="ChEBI" id="CHEBI:15378"/>
        <dbReference type="ChEBI" id="CHEBI:16526"/>
        <dbReference type="ChEBI" id="CHEBI:57792"/>
        <dbReference type="ChEBI" id="CHEBI:59776"/>
        <dbReference type="EC" id="2.2.1.7"/>
    </reaction>
</comment>
<accession>A0A432G9U7</accession>
<feature type="binding site" evidence="11">
    <location>
        <begin position="147"/>
        <end position="148"/>
    </location>
    <ligand>
        <name>thiamine diphosphate</name>
        <dbReference type="ChEBI" id="CHEBI:58937"/>
    </ligand>
</feature>
<dbReference type="PROSITE" id="PS00801">
    <property type="entry name" value="TRANSKETOLASE_1"/>
    <property type="match status" value="1"/>
</dbReference>
<dbReference type="AlphaFoldDB" id="A0A432G9U7"/>
<dbReference type="Pfam" id="PF02780">
    <property type="entry name" value="Transketolase_C"/>
    <property type="match status" value="1"/>
</dbReference>
<keyword evidence="5 11" id="KW-0479">Metal-binding</keyword>
<dbReference type="SMART" id="SM00861">
    <property type="entry name" value="Transket_pyr"/>
    <property type="match status" value="1"/>
</dbReference>
<dbReference type="PROSITE" id="PS00802">
    <property type="entry name" value="TRANSKETOLASE_2"/>
    <property type="match status" value="1"/>
</dbReference>
<evidence type="ECO:0000313" key="14">
    <source>
        <dbReference type="EMBL" id="RTZ83942.1"/>
    </source>
</evidence>
<dbReference type="GO" id="GO:0005829">
    <property type="term" value="C:cytosol"/>
    <property type="evidence" value="ECO:0007669"/>
    <property type="project" value="TreeGrafter"/>
</dbReference>
<dbReference type="GO" id="GO:0016114">
    <property type="term" value="P:terpenoid biosynthetic process"/>
    <property type="evidence" value="ECO:0007669"/>
    <property type="project" value="UniProtKB-UniRule"/>
</dbReference>
<dbReference type="NCBIfam" id="TIGR00204">
    <property type="entry name" value="dxs"/>
    <property type="match status" value="1"/>
</dbReference>
<dbReference type="GO" id="GO:0019288">
    <property type="term" value="P:isopentenyl diphosphate biosynthetic process, methylerythritol 4-phosphate pathway"/>
    <property type="evidence" value="ECO:0007669"/>
    <property type="project" value="TreeGrafter"/>
</dbReference>
<reference evidence="15 16" key="1">
    <citation type="submission" date="2018-06" db="EMBL/GenBank/DDBJ databases">
        <title>Combined omics and stable isotope probing to characterize newly discovered Mariana Back-Arc vent microbial communities.</title>
        <authorList>
            <person name="Trembath-Reichert E."/>
            <person name="Huber J.A."/>
        </authorList>
    </citation>
    <scope>NUCLEOTIDE SEQUENCE [LARGE SCALE GENOMIC DNA]</scope>
    <source>
        <strain evidence="14">MAG 58</strain>
        <strain evidence="13">MAG 63_1</strain>
    </source>
</reference>
<comment type="function">
    <text evidence="10 11">Catalyzes the acyloin condensation reaction between C atoms 2 and 3 of pyruvate and glyceraldehyde 3-phosphate to yield 1-deoxy-D-xylulose-5-phosphate (DXP).</text>
</comment>
<keyword evidence="9 11" id="KW-0414">Isoprene biosynthesis</keyword>
<dbReference type="SUPFAM" id="SSF52922">
    <property type="entry name" value="TK C-terminal domain-like"/>
    <property type="match status" value="1"/>
</dbReference>
<dbReference type="EMBL" id="QNZL01000099">
    <property type="protein sequence ID" value="RTZ80236.1"/>
    <property type="molecule type" value="Genomic_DNA"/>
</dbReference>
<dbReference type="Proteomes" id="UP000287917">
    <property type="component" value="Unassembled WGS sequence"/>
</dbReference>
<evidence type="ECO:0000256" key="11">
    <source>
        <dbReference type="HAMAP-Rule" id="MF_00315"/>
    </source>
</evidence>
<dbReference type="InterPro" id="IPR005475">
    <property type="entry name" value="Transketolase-like_Pyr-bd"/>
</dbReference>
<dbReference type="Gene3D" id="3.40.50.920">
    <property type="match status" value="1"/>
</dbReference>
<comment type="caution">
    <text evidence="13">The sequence shown here is derived from an EMBL/GenBank/DDBJ whole genome shotgun (WGS) entry which is preliminary data.</text>
</comment>
<keyword evidence="6 11" id="KW-0460">Magnesium</keyword>
<evidence type="ECO:0000256" key="9">
    <source>
        <dbReference type="ARBA" id="ARBA00023229"/>
    </source>
</evidence>
<comment type="pathway">
    <text evidence="1 11">Metabolic intermediate biosynthesis; 1-deoxy-D-xylulose 5-phosphate biosynthesis; 1-deoxy-D-xylulose 5-phosphate from D-glyceraldehyde 3-phosphate and pyruvate: step 1/1.</text>
</comment>
<comment type="subunit">
    <text evidence="3 11">Homodimer.</text>
</comment>
<feature type="binding site" evidence="11">
    <location>
        <position position="288"/>
    </location>
    <ligand>
        <name>thiamine diphosphate</name>
        <dbReference type="ChEBI" id="CHEBI:58937"/>
    </ligand>
</feature>
<dbReference type="GO" id="GO:0009228">
    <property type="term" value="P:thiamine biosynthetic process"/>
    <property type="evidence" value="ECO:0007669"/>
    <property type="project" value="UniProtKB-UniRule"/>
</dbReference>
<evidence type="ECO:0000256" key="2">
    <source>
        <dbReference type="ARBA" id="ARBA00011081"/>
    </source>
</evidence>
<dbReference type="EC" id="2.2.1.7" evidence="11"/>
<feature type="domain" description="Transketolase-like pyrimidine-binding" evidence="12">
    <location>
        <begin position="321"/>
        <end position="485"/>
    </location>
</feature>
<evidence type="ECO:0000256" key="1">
    <source>
        <dbReference type="ARBA" id="ARBA00004980"/>
    </source>
</evidence>
<keyword evidence="7 11" id="KW-0784">Thiamine biosynthesis</keyword>
<feature type="binding site" evidence="11">
    <location>
        <begin position="115"/>
        <end position="117"/>
    </location>
    <ligand>
        <name>thiamine diphosphate</name>
        <dbReference type="ChEBI" id="CHEBI:58937"/>
    </ligand>
</feature>
<dbReference type="UniPathway" id="UPA00064">
    <property type="reaction ID" value="UER00091"/>
</dbReference>
<evidence type="ECO:0000256" key="6">
    <source>
        <dbReference type="ARBA" id="ARBA00022842"/>
    </source>
</evidence>
<dbReference type="InterPro" id="IPR020826">
    <property type="entry name" value="Transketolase_BS"/>
</dbReference>
<dbReference type="InterPro" id="IPR049557">
    <property type="entry name" value="Transketolase_CS"/>
</dbReference>
<comment type="similarity">
    <text evidence="2 11">Belongs to the transketolase family. DXPS subfamily.</text>
</comment>
<dbReference type="InterPro" id="IPR029061">
    <property type="entry name" value="THDP-binding"/>
</dbReference>
<dbReference type="GO" id="GO:0008661">
    <property type="term" value="F:1-deoxy-D-xylulose-5-phosphate synthase activity"/>
    <property type="evidence" value="ECO:0007669"/>
    <property type="project" value="UniProtKB-UniRule"/>
</dbReference>
<keyword evidence="8 11" id="KW-0786">Thiamine pyrophosphate</keyword>
<dbReference type="CDD" id="cd02007">
    <property type="entry name" value="TPP_DXS"/>
    <property type="match status" value="1"/>
</dbReference>
<evidence type="ECO:0000313" key="15">
    <source>
        <dbReference type="Proteomes" id="UP000286801"/>
    </source>
</evidence>
<dbReference type="Pfam" id="PF13292">
    <property type="entry name" value="DXP_synthase_N"/>
    <property type="match status" value="1"/>
</dbReference>
<sequence>MKSLLESISQPTEIQNLNLQELTQLAEECRQRIIEVTSQRGGHLASSLGTVEITVALLKNFNFNIDRIVWDVGHQAYAYKILTGRNEKFDSLGKAGGIKKFLSRDESSFDHFGAGHASTSISAALGMAIGRDLQQKKHRVIAVIGDGAMTGGLAFEALNHNGALDKNMLVIYNDNSVSIDPNVGAISKLLTRFASSRFYNSFREETLEFAEKAPFSERLGLKTTLQKLHDSAKSFFSPPSMLFEQLGWRYFGTVDGHDLPELLDLINHVKDLDGPIVIHAITQKGKGYAFAEEDAHKYHGVTPFEPEDGKFVKKKSSGNAISFSQVFGNKLGELMARDEQVVVVTAAMLSGTGIVKLQPKYPERVLDVGIAEGHAVTCSAGLATTGSKPFVAIYSTFLQRALDHIIHDVAIQKLPVRFMLDRAGFVGADGPTHHGLYDLTYLRMIPNMTIMVPRDGEELRGMMELAYNNESGPSAIRYPRGNTANPDENDCSQLEFGKAQILRKGKDIALFAIGLMVDIAEQTADLLEKNGYSVAVVNARFVKPLDEDVIVRLGREVQLLVSLEENTIHGGFGSGVLETLSVSGICVPTLQLGVPDRFIAQGNPDEQLRSAELSMEQIYSRILERLPVPAHKKIRKKRIVSPKKLAS</sequence>
<dbReference type="HAMAP" id="MF_00315">
    <property type="entry name" value="DXP_synth"/>
    <property type="match status" value="1"/>
</dbReference>
<evidence type="ECO:0000256" key="10">
    <source>
        <dbReference type="ARBA" id="ARBA00055605"/>
    </source>
</evidence>
<dbReference type="FunFam" id="3.40.50.970:FF:000005">
    <property type="entry name" value="1-deoxy-D-xylulose-5-phosphate synthase"/>
    <property type="match status" value="1"/>
</dbReference>
<proteinExistence type="inferred from homology"/>
<protein>
    <recommendedName>
        <fullName evidence="11">1-deoxy-D-xylulose-5-phosphate synthase</fullName>
        <ecNumber evidence="11">2.2.1.7</ecNumber>
    </recommendedName>
    <alternativeName>
        <fullName evidence="11">1-deoxyxylulose-5-phosphate synthase</fullName>
        <shortName evidence="11">DXP synthase</shortName>
        <shortName evidence="11">DXPS</shortName>
    </alternativeName>
</protein>
<dbReference type="PANTHER" id="PTHR43322">
    <property type="entry name" value="1-D-DEOXYXYLULOSE 5-PHOSPHATE SYNTHASE-RELATED"/>
    <property type="match status" value="1"/>
</dbReference>
<organism evidence="13 15">
    <name type="scientific">SAR324 cluster bacterium</name>
    <dbReference type="NCBI Taxonomy" id="2024889"/>
    <lineage>
        <taxon>Bacteria</taxon>
        <taxon>Deltaproteobacteria</taxon>
        <taxon>SAR324 cluster</taxon>
    </lineage>
</organism>
<comment type="cofactor">
    <cofactor evidence="11">
        <name>thiamine diphosphate</name>
        <dbReference type="ChEBI" id="CHEBI:58937"/>
    </cofactor>
    <text evidence="11">Binds 1 thiamine pyrophosphate per subunit.</text>
</comment>
<comment type="cofactor">
    <cofactor evidence="11">
        <name>Mg(2+)</name>
        <dbReference type="ChEBI" id="CHEBI:18420"/>
    </cofactor>
    <text evidence="11">Binds 1 Mg(2+) ion per subunit.</text>
</comment>
<dbReference type="InterPro" id="IPR005477">
    <property type="entry name" value="Dxylulose-5-P_synthase"/>
</dbReference>
<evidence type="ECO:0000313" key="16">
    <source>
        <dbReference type="Proteomes" id="UP000287917"/>
    </source>
</evidence>